<name>A0AAD5RGJ7_9PEZI</name>
<comment type="caution">
    <text evidence="4">The sequence shown here is derived from an EMBL/GenBank/DDBJ whole genome shotgun (WGS) entry which is preliminary data.</text>
</comment>
<proteinExistence type="predicted"/>
<feature type="region of interest" description="Disordered" evidence="2">
    <location>
        <begin position="92"/>
        <end position="111"/>
    </location>
</feature>
<feature type="compositionally biased region" description="Basic and acidic residues" evidence="2">
    <location>
        <begin position="155"/>
        <end position="168"/>
    </location>
</feature>
<feature type="compositionally biased region" description="Low complexity" evidence="2">
    <location>
        <begin position="181"/>
        <end position="192"/>
    </location>
</feature>
<dbReference type="Pfam" id="PF04082">
    <property type="entry name" value="Fungal_trans"/>
    <property type="match status" value="1"/>
</dbReference>
<dbReference type="GO" id="GO:0006351">
    <property type="term" value="P:DNA-templated transcription"/>
    <property type="evidence" value="ECO:0007669"/>
    <property type="project" value="InterPro"/>
</dbReference>
<dbReference type="AlphaFoldDB" id="A0AAD5RGJ7"/>
<gene>
    <name evidence="4" type="ORF">MKZ38_008663</name>
</gene>
<dbReference type="GO" id="GO:0000981">
    <property type="term" value="F:DNA-binding transcription factor activity, RNA polymerase II-specific"/>
    <property type="evidence" value="ECO:0007669"/>
    <property type="project" value="InterPro"/>
</dbReference>
<evidence type="ECO:0000313" key="4">
    <source>
        <dbReference type="EMBL" id="KAJ2893455.1"/>
    </source>
</evidence>
<feature type="compositionally biased region" description="Low complexity" evidence="2">
    <location>
        <begin position="644"/>
        <end position="653"/>
    </location>
</feature>
<feature type="compositionally biased region" description="Polar residues" evidence="2">
    <location>
        <begin position="92"/>
        <end position="103"/>
    </location>
</feature>
<keyword evidence="5" id="KW-1185">Reference proteome</keyword>
<feature type="domain" description="Xylanolytic transcriptional activator regulatory" evidence="3">
    <location>
        <begin position="255"/>
        <end position="436"/>
    </location>
</feature>
<evidence type="ECO:0000256" key="1">
    <source>
        <dbReference type="ARBA" id="ARBA00023242"/>
    </source>
</evidence>
<feature type="region of interest" description="Disordered" evidence="2">
    <location>
        <begin position="1"/>
        <end position="21"/>
    </location>
</feature>
<keyword evidence="1" id="KW-0539">Nucleus</keyword>
<evidence type="ECO:0000313" key="5">
    <source>
        <dbReference type="Proteomes" id="UP001201980"/>
    </source>
</evidence>
<dbReference type="InterPro" id="IPR007219">
    <property type="entry name" value="XnlR_reg_dom"/>
</dbReference>
<evidence type="ECO:0000259" key="3">
    <source>
        <dbReference type="Pfam" id="PF04082"/>
    </source>
</evidence>
<dbReference type="EMBL" id="JAKWBI020000603">
    <property type="protein sequence ID" value="KAJ2893455.1"/>
    <property type="molecule type" value="Genomic_DNA"/>
</dbReference>
<dbReference type="CDD" id="cd00067">
    <property type="entry name" value="GAL4"/>
    <property type="match status" value="1"/>
</dbReference>
<dbReference type="InterPro" id="IPR052761">
    <property type="entry name" value="Fungal_Detox/Toxin_TFs"/>
</dbReference>
<dbReference type="Proteomes" id="UP001201980">
    <property type="component" value="Unassembled WGS sequence"/>
</dbReference>
<feature type="compositionally biased region" description="Basic and acidic residues" evidence="2">
    <location>
        <begin position="131"/>
        <end position="148"/>
    </location>
</feature>
<protein>
    <recommendedName>
        <fullName evidence="3">Xylanolytic transcriptional activator regulatory domain-containing protein</fullName>
    </recommendedName>
</protein>
<dbReference type="CDD" id="cd12148">
    <property type="entry name" value="fungal_TF_MHR"/>
    <property type="match status" value="1"/>
</dbReference>
<organism evidence="4 5">
    <name type="scientific">Zalerion maritima</name>
    <dbReference type="NCBI Taxonomy" id="339359"/>
    <lineage>
        <taxon>Eukaryota</taxon>
        <taxon>Fungi</taxon>
        <taxon>Dikarya</taxon>
        <taxon>Ascomycota</taxon>
        <taxon>Pezizomycotina</taxon>
        <taxon>Sordariomycetes</taxon>
        <taxon>Lulworthiomycetidae</taxon>
        <taxon>Lulworthiales</taxon>
        <taxon>Lulworthiaceae</taxon>
        <taxon>Zalerion</taxon>
    </lineage>
</organism>
<sequence>MEPTAEPTVQDNGETAARRRTKAVRAPRACLHCRIRKVRCNVCKTGEPQNSEYWMTPTQSLRCPTHPSPQYYQDTSFGWALMMMELTTSALPRRNTGSLNSSPGKDGDPEIIRMLDQTPISSPQPQQPRGQEQHEEVHPREQQRERDLGGSGEFHFPRPGDDNVHNVTDDQATGPSLDARQGGQQQLQQQQQPNTRRRRIPSIVSEHRAVTVVYSYHSFLAVNSLVHVLPQDVNFLESEGCFHLPSRPILDHFVHRYFLHVHPTLPMLNETDFWEAYTCTRHGQEGTGKRTVSLLLVQTILFASCAFVPAESIRLLGYDSTRTARATFYRRAKLLYDFDIESSPVAIARAALLLSYWTPPARADLKPNSTWLSVAVQNARNARADYDSAMARDVLEAPGKESATLSRLWWCCIMRDRILSLGLRRSIQITKTTFDVEKHYSKGCLHLQDEVHRSRLYSPATKQALAGVLVRTVRLCVIMTDVILLAFPPDREVASDGGWSGRPAHALDYKKMRECRASLYAWFEETNGIVYIPSDRNKIALHESVLLYTNLMYIYYHWARVVLCHCQLRSVVSVPKANPDLSQMEILWAKNEIQDASSCISDGLEALNKLRITRCLPLSIVAYAAFPLSLHVLNARLSGTPEKGSSGSSQDSSPADVTKRNQTNPLLEAMKISHPLYDGVDWVAKVVACAVHHTKLETTASGSTSSVTDWKELLTVSPGRYVRLFLAMDLSLSSGKSPDDDDFAASLKNLSGAAEPNWVDLAWESTCSISGVDGELLPPTFPSPTERVLSILRDEGEEKLARDEAGIPQSPISFDTASLSRLEARFAADIPESQVLHSSGTPASPPQENRGLDKTMLSMGSNAIPALFNGDGANRGNLESEISMEDVPGLTPSVSCTSATDQFTDLLGSQDDFYSETLFASYWDGQFSGEITDVPRAGVDCPSLD</sequence>
<accession>A0AAD5RGJ7</accession>
<dbReference type="PANTHER" id="PTHR47425">
    <property type="entry name" value="FARB-RELATED"/>
    <property type="match status" value="1"/>
</dbReference>
<dbReference type="GO" id="GO:0003677">
    <property type="term" value="F:DNA binding"/>
    <property type="evidence" value="ECO:0007669"/>
    <property type="project" value="InterPro"/>
</dbReference>
<evidence type="ECO:0000256" key="2">
    <source>
        <dbReference type="SAM" id="MobiDB-lite"/>
    </source>
</evidence>
<feature type="region of interest" description="Disordered" evidence="2">
    <location>
        <begin position="640"/>
        <end position="659"/>
    </location>
</feature>
<dbReference type="GO" id="GO:0008270">
    <property type="term" value="F:zinc ion binding"/>
    <property type="evidence" value="ECO:0007669"/>
    <property type="project" value="InterPro"/>
</dbReference>
<dbReference type="PANTHER" id="PTHR47425:SF2">
    <property type="entry name" value="FARB-RELATED"/>
    <property type="match status" value="1"/>
</dbReference>
<dbReference type="InterPro" id="IPR001138">
    <property type="entry name" value="Zn2Cys6_DnaBD"/>
</dbReference>
<feature type="region of interest" description="Disordered" evidence="2">
    <location>
        <begin position="119"/>
        <end position="202"/>
    </location>
</feature>
<reference evidence="4" key="1">
    <citation type="submission" date="2022-07" db="EMBL/GenBank/DDBJ databases">
        <title>Draft genome sequence of Zalerion maritima ATCC 34329, a (micro)plastics degrading marine fungus.</title>
        <authorList>
            <person name="Paco A."/>
            <person name="Goncalves M.F.M."/>
            <person name="Rocha-Santos T.A.P."/>
            <person name="Alves A."/>
        </authorList>
    </citation>
    <scope>NUCLEOTIDE SEQUENCE</scope>
    <source>
        <strain evidence="4">ATCC 34329</strain>
    </source>
</reference>